<accession>A0ABR7NL47</accession>
<evidence type="ECO:0000313" key="2">
    <source>
        <dbReference type="EMBL" id="MBC8576567.1"/>
    </source>
</evidence>
<gene>
    <name evidence="2" type="ORF">H8717_09140</name>
</gene>
<dbReference type="InterPro" id="IPR043168">
    <property type="entry name" value="DegV_C"/>
</dbReference>
<dbReference type="Proteomes" id="UP000658131">
    <property type="component" value="Unassembled WGS sequence"/>
</dbReference>
<evidence type="ECO:0000256" key="1">
    <source>
        <dbReference type="ARBA" id="ARBA00023121"/>
    </source>
</evidence>
<protein>
    <submittedName>
        <fullName evidence="2">DegV family protein</fullName>
    </submittedName>
</protein>
<dbReference type="Pfam" id="PF02645">
    <property type="entry name" value="DegV"/>
    <property type="match status" value="1"/>
</dbReference>
<dbReference type="PROSITE" id="PS51482">
    <property type="entry name" value="DEGV"/>
    <property type="match status" value="1"/>
</dbReference>
<dbReference type="Gene3D" id="3.30.1180.10">
    <property type="match status" value="1"/>
</dbReference>
<organism evidence="2 3">
    <name type="scientific">Yanshouia hominis</name>
    <dbReference type="NCBI Taxonomy" id="2763673"/>
    <lineage>
        <taxon>Bacteria</taxon>
        <taxon>Bacillati</taxon>
        <taxon>Bacillota</taxon>
        <taxon>Clostridia</taxon>
        <taxon>Eubacteriales</taxon>
        <taxon>Oscillospiraceae</taxon>
        <taxon>Yanshouia</taxon>
    </lineage>
</organism>
<comment type="caution">
    <text evidence="2">The sequence shown here is derived from an EMBL/GenBank/DDBJ whole genome shotgun (WGS) entry which is preliminary data.</text>
</comment>
<dbReference type="PANTHER" id="PTHR33434">
    <property type="entry name" value="DEGV DOMAIN-CONTAINING PROTEIN DR_1986-RELATED"/>
    <property type="match status" value="1"/>
</dbReference>
<keyword evidence="3" id="KW-1185">Reference proteome</keyword>
<keyword evidence="1" id="KW-0446">Lipid-binding</keyword>
<dbReference type="Gene3D" id="3.40.50.10170">
    <property type="match status" value="1"/>
</dbReference>
<dbReference type="RefSeq" id="WP_262400075.1">
    <property type="nucleotide sequence ID" value="NZ_JACRTB010000012.1"/>
</dbReference>
<dbReference type="NCBIfam" id="TIGR00762">
    <property type="entry name" value="DegV"/>
    <property type="match status" value="1"/>
</dbReference>
<reference evidence="2 3" key="1">
    <citation type="submission" date="2020-08" db="EMBL/GenBank/DDBJ databases">
        <title>Genome public.</title>
        <authorList>
            <person name="Liu C."/>
            <person name="Sun Q."/>
        </authorList>
    </citation>
    <scope>NUCLEOTIDE SEQUENCE [LARGE SCALE GENOMIC DNA]</scope>
    <source>
        <strain evidence="2 3">BX1</strain>
    </source>
</reference>
<dbReference type="PANTHER" id="PTHR33434:SF2">
    <property type="entry name" value="FATTY ACID-BINDING PROTEIN TM_1468"/>
    <property type="match status" value="1"/>
</dbReference>
<dbReference type="InterPro" id="IPR003797">
    <property type="entry name" value="DegV"/>
</dbReference>
<proteinExistence type="predicted"/>
<sequence>MAKIKFLTDSNCDIPLPLAQELGIEILPFTITIDGREYQEAYSFTPPEYYRLLEASSDLPKTAQLSPAQFLAAFERAYAEGYTDTICTTMTSVGSGTYQNALLARSMFGELHPEERDRFAIHVIDSANYSISYGYGVILGARVALSGGDLTAVLSEMNGWFRRLETYFTVFNLKYIRKSGRIGPATHVIGEMMGIKPVLSNLNGTFKTEKMARGKALAIQGVADFFARRRRDGTDYVILRGVSDVEAKRLAALATEICGYPPVGIFYAGPSISTNTGIEITGIGFCAKGI</sequence>
<evidence type="ECO:0000313" key="3">
    <source>
        <dbReference type="Proteomes" id="UP000658131"/>
    </source>
</evidence>
<dbReference type="EMBL" id="JACRTB010000012">
    <property type="protein sequence ID" value="MBC8576567.1"/>
    <property type="molecule type" value="Genomic_DNA"/>
</dbReference>
<dbReference type="InterPro" id="IPR050270">
    <property type="entry name" value="DegV_domain_contain"/>
</dbReference>
<name>A0ABR7NL47_9FIRM</name>
<dbReference type="SUPFAM" id="SSF82549">
    <property type="entry name" value="DAK1/DegV-like"/>
    <property type="match status" value="1"/>
</dbReference>